<evidence type="ECO:0000313" key="2">
    <source>
        <dbReference type="Proteomes" id="UP000195667"/>
    </source>
</evidence>
<name>A0A1R4HEJ5_9GAMM</name>
<reference evidence="2" key="1">
    <citation type="submission" date="2017-02" db="EMBL/GenBank/DDBJ databases">
        <authorList>
            <person name="Daims H."/>
        </authorList>
    </citation>
    <scope>NUCLEOTIDE SEQUENCE [LARGE SCALE GENOMIC DNA]</scope>
</reference>
<dbReference type="Proteomes" id="UP000195667">
    <property type="component" value="Unassembled WGS sequence"/>
</dbReference>
<protein>
    <submittedName>
        <fullName evidence="1">Uncharacterized protein</fullName>
    </submittedName>
</protein>
<dbReference type="EMBL" id="FUKI01000133">
    <property type="protein sequence ID" value="SJM94626.1"/>
    <property type="molecule type" value="Genomic_DNA"/>
</dbReference>
<keyword evidence="2" id="KW-1185">Reference proteome</keyword>
<dbReference type="RefSeq" id="WP_087144404.1">
    <property type="nucleotide sequence ID" value="NZ_FUKI01000133.1"/>
</dbReference>
<evidence type="ECO:0000313" key="1">
    <source>
        <dbReference type="EMBL" id="SJM94626.1"/>
    </source>
</evidence>
<sequence>MNNHLTNRGVWVRINRYKGETVEGWLIGEIPQGLLIALDKDLKDLRLVSEYYSISYNHENKLSTLSIENATEVRDELQAISEAISVPMKNAISRTKFDKLHQFCHHSAELSWQIRQGEHEAFQGIDSEPRGELMGFLLAQVDRSTALHREVYETFEDCGLTAILDEFGRDLHVYQLNLQFRPMIWNSRLGKR</sequence>
<proteinExistence type="predicted"/>
<accession>A0A1R4HEJ5</accession>
<dbReference type="AlphaFoldDB" id="A0A1R4HEJ5"/>
<gene>
    <name evidence="1" type="ORF">CRENPOLYSF1_560002</name>
</gene>
<organism evidence="1 2">
    <name type="scientific">Crenothrix polyspora</name>
    <dbReference type="NCBI Taxonomy" id="360316"/>
    <lineage>
        <taxon>Bacteria</taxon>
        <taxon>Pseudomonadati</taxon>
        <taxon>Pseudomonadota</taxon>
        <taxon>Gammaproteobacteria</taxon>
        <taxon>Methylococcales</taxon>
        <taxon>Crenotrichaceae</taxon>
        <taxon>Crenothrix</taxon>
    </lineage>
</organism>